<feature type="transmembrane region" description="Helical" evidence="8">
    <location>
        <begin position="114"/>
        <end position="137"/>
    </location>
</feature>
<dbReference type="GO" id="GO:0022857">
    <property type="term" value="F:transmembrane transporter activity"/>
    <property type="evidence" value="ECO:0007669"/>
    <property type="project" value="InterPro"/>
</dbReference>
<keyword evidence="3" id="KW-0813">Transport</keyword>
<evidence type="ECO:0000256" key="4">
    <source>
        <dbReference type="ARBA" id="ARBA00022475"/>
    </source>
</evidence>
<protein>
    <submittedName>
        <fullName evidence="9">Ferric enterobactin transporter FepD</fullName>
    </submittedName>
</protein>
<dbReference type="InterPro" id="IPR037294">
    <property type="entry name" value="ABC_BtuC-like"/>
</dbReference>
<proteinExistence type="inferred from homology"/>
<keyword evidence="7 8" id="KW-0472">Membrane</keyword>
<name>A0A917FFU4_9HYPH</name>
<feature type="transmembrane region" description="Helical" evidence="8">
    <location>
        <begin position="303"/>
        <end position="326"/>
    </location>
</feature>
<keyword evidence="10" id="KW-1185">Reference proteome</keyword>
<comment type="caution">
    <text evidence="9">The sequence shown here is derived from an EMBL/GenBank/DDBJ whole genome shotgun (WGS) entry which is preliminary data.</text>
</comment>
<dbReference type="PANTHER" id="PTHR30472">
    <property type="entry name" value="FERRIC ENTEROBACTIN TRANSPORT SYSTEM PERMEASE PROTEIN"/>
    <property type="match status" value="1"/>
</dbReference>
<dbReference type="SUPFAM" id="SSF81345">
    <property type="entry name" value="ABC transporter involved in vitamin B12 uptake, BtuC"/>
    <property type="match status" value="1"/>
</dbReference>
<reference evidence="9" key="2">
    <citation type="submission" date="2020-09" db="EMBL/GenBank/DDBJ databases">
        <authorList>
            <person name="Sun Q."/>
            <person name="Sedlacek I."/>
        </authorList>
    </citation>
    <scope>NUCLEOTIDE SEQUENCE</scope>
    <source>
        <strain evidence="9">CCM 7897</strain>
    </source>
</reference>
<evidence type="ECO:0000256" key="6">
    <source>
        <dbReference type="ARBA" id="ARBA00022989"/>
    </source>
</evidence>
<evidence type="ECO:0000256" key="7">
    <source>
        <dbReference type="ARBA" id="ARBA00023136"/>
    </source>
</evidence>
<evidence type="ECO:0000256" key="8">
    <source>
        <dbReference type="SAM" id="Phobius"/>
    </source>
</evidence>
<keyword evidence="6 8" id="KW-1133">Transmembrane helix</keyword>
<organism evidence="9 10">
    <name type="scientific">Azorhizobium oxalatiphilum</name>
    <dbReference type="NCBI Taxonomy" id="980631"/>
    <lineage>
        <taxon>Bacteria</taxon>
        <taxon>Pseudomonadati</taxon>
        <taxon>Pseudomonadota</taxon>
        <taxon>Alphaproteobacteria</taxon>
        <taxon>Hyphomicrobiales</taxon>
        <taxon>Xanthobacteraceae</taxon>
        <taxon>Azorhizobium</taxon>
    </lineage>
</organism>
<dbReference type="Proteomes" id="UP000606044">
    <property type="component" value="Unassembled WGS sequence"/>
</dbReference>
<dbReference type="Pfam" id="PF01032">
    <property type="entry name" value="FecCD"/>
    <property type="match status" value="1"/>
</dbReference>
<dbReference type="GO" id="GO:0033214">
    <property type="term" value="P:siderophore-iron import into cell"/>
    <property type="evidence" value="ECO:0007669"/>
    <property type="project" value="TreeGrafter"/>
</dbReference>
<evidence type="ECO:0000256" key="1">
    <source>
        <dbReference type="ARBA" id="ARBA00004651"/>
    </source>
</evidence>
<comment type="similarity">
    <text evidence="2">Belongs to the binding-protein-dependent transport system permease family. FecCD subfamily.</text>
</comment>
<dbReference type="CDD" id="cd06550">
    <property type="entry name" value="TM_ABC_iron-siderophores_like"/>
    <property type="match status" value="1"/>
</dbReference>
<dbReference type="RefSeq" id="WP_188581645.1">
    <property type="nucleotide sequence ID" value="NZ_BMCT01000006.1"/>
</dbReference>
<feature type="transmembrane region" description="Helical" evidence="8">
    <location>
        <begin position="185"/>
        <end position="208"/>
    </location>
</feature>
<evidence type="ECO:0000313" key="10">
    <source>
        <dbReference type="Proteomes" id="UP000606044"/>
    </source>
</evidence>
<feature type="transmembrane region" description="Helical" evidence="8">
    <location>
        <begin position="88"/>
        <end position="108"/>
    </location>
</feature>
<evidence type="ECO:0000313" key="9">
    <source>
        <dbReference type="EMBL" id="GGF75148.1"/>
    </source>
</evidence>
<reference evidence="9" key="1">
    <citation type="journal article" date="2014" name="Int. J. Syst. Evol. Microbiol.">
        <title>Complete genome sequence of Corynebacterium casei LMG S-19264T (=DSM 44701T), isolated from a smear-ripened cheese.</title>
        <authorList>
            <consortium name="US DOE Joint Genome Institute (JGI-PGF)"/>
            <person name="Walter F."/>
            <person name="Albersmeier A."/>
            <person name="Kalinowski J."/>
            <person name="Ruckert C."/>
        </authorList>
    </citation>
    <scope>NUCLEOTIDE SEQUENCE</scope>
    <source>
        <strain evidence="9">CCM 7897</strain>
    </source>
</reference>
<sequence>MRPALALPLAAGGLLALCALHLCVGARPLSPAIVLDALTAYDPQDYRHVVVVRQRLTRLVVALGVGGMLAVAGYVLQKVLRNDLASPSTLGINAGAAAFCVLGLYLFGLSGTALFWPALLGAVSSLACTFAAAGLVGRGSRDPINLVLGGAMSGTLFSAAATFVMSLDPDRFGDVLGWLVGDIGLFDYQSLLTLWPAGLLAVGLLLMLARPLDLIALGAEQAASLGVDPRNAQRLALAACVLLAVLAVTIAGPIGFVGLVAPHVVKLLVGETGAWPIALSGLTGSAMVTGADILARLLLAPRLVNVGTVLALFGGLAFLGLVLIVLRRRAA</sequence>
<dbReference type="AlphaFoldDB" id="A0A917FFU4"/>
<evidence type="ECO:0000256" key="2">
    <source>
        <dbReference type="ARBA" id="ARBA00007935"/>
    </source>
</evidence>
<keyword evidence="5 8" id="KW-0812">Transmembrane</keyword>
<dbReference type="GO" id="GO:0005886">
    <property type="term" value="C:plasma membrane"/>
    <property type="evidence" value="ECO:0007669"/>
    <property type="project" value="UniProtKB-SubCell"/>
</dbReference>
<accession>A0A917FFU4</accession>
<dbReference type="EMBL" id="BMCT01000006">
    <property type="protein sequence ID" value="GGF75148.1"/>
    <property type="molecule type" value="Genomic_DNA"/>
</dbReference>
<dbReference type="PANTHER" id="PTHR30472:SF1">
    <property type="entry name" value="FE(3+) DICITRATE TRANSPORT SYSTEM PERMEASE PROTEIN FECC-RELATED"/>
    <property type="match status" value="1"/>
</dbReference>
<feature type="transmembrane region" description="Helical" evidence="8">
    <location>
        <begin position="56"/>
        <end position="76"/>
    </location>
</feature>
<keyword evidence="4" id="KW-1003">Cell membrane</keyword>
<dbReference type="InterPro" id="IPR000522">
    <property type="entry name" value="ABC_transptr_permease_BtuC"/>
</dbReference>
<comment type="subcellular location">
    <subcellularLocation>
        <location evidence="1">Cell membrane</location>
        <topology evidence="1">Multi-pass membrane protein</topology>
    </subcellularLocation>
</comment>
<evidence type="ECO:0000256" key="3">
    <source>
        <dbReference type="ARBA" id="ARBA00022448"/>
    </source>
</evidence>
<dbReference type="Gene3D" id="1.10.3470.10">
    <property type="entry name" value="ABC transporter involved in vitamin B12 uptake, BtuC"/>
    <property type="match status" value="1"/>
</dbReference>
<feature type="transmembrane region" description="Helical" evidence="8">
    <location>
        <begin position="235"/>
        <end position="261"/>
    </location>
</feature>
<gene>
    <name evidence="9" type="primary">fepD</name>
    <name evidence="9" type="ORF">GCM10007301_38780</name>
</gene>
<feature type="transmembrane region" description="Helical" evidence="8">
    <location>
        <begin position="144"/>
        <end position="165"/>
    </location>
</feature>
<evidence type="ECO:0000256" key="5">
    <source>
        <dbReference type="ARBA" id="ARBA00022692"/>
    </source>
</evidence>